<protein>
    <submittedName>
        <fullName evidence="2">Uncharacterized protein</fullName>
    </submittedName>
</protein>
<feature type="compositionally biased region" description="Basic and acidic residues" evidence="1">
    <location>
        <begin position="1"/>
        <end position="13"/>
    </location>
</feature>
<evidence type="ECO:0000313" key="3">
    <source>
        <dbReference type="Proteomes" id="UP000006263"/>
    </source>
</evidence>
<dbReference type="AlphaFoldDB" id="K6YMB7"/>
<sequence length="40" mass="4843">MDSRDKKQDDTDKNAAYIKRHSNDKELRLQSSFEFRKNVK</sequence>
<dbReference type="Proteomes" id="UP000006263">
    <property type="component" value="Unassembled WGS sequence"/>
</dbReference>
<name>K6YMB7_9ALTE</name>
<organism evidence="2 3">
    <name type="scientific">Paraglaciecola mesophila KMM 241</name>
    <dbReference type="NCBI Taxonomy" id="1128912"/>
    <lineage>
        <taxon>Bacteria</taxon>
        <taxon>Pseudomonadati</taxon>
        <taxon>Pseudomonadota</taxon>
        <taxon>Gammaproteobacteria</taxon>
        <taxon>Alteromonadales</taxon>
        <taxon>Alteromonadaceae</taxon>
        <taxon>Paraglaciecola</taxon>
    </lineage>
</organism>
<accession>K6YMB7</accession>
<evidence type="ECO:0000256" key="1">
    <source>
        <dbReference type="SAM" id="MobiDB-lite"/>
    </source>
</evidence>
<dbReference type="EMBL" id="BAEP01000056">
    <property type="protein sequence ID" value="GAC25161.1"/>
    <property type="molecule type" value="Genomic_DNA"/>
</dbReference>
<feature type="region of interest" description="Disordered" evidence="1">
    <location>
        <begin position="1"/>
        <end position="24"/>
    </location>
</feature>
<comment type="caution">
    <text evidence="2">The sequence shown here is derived from an EMBL/GenBank/DDBJ whole genome shotgun (WGS) entry which is preliminary data.</text>
</comment>
<evidence type="ECO:0000313" key="2">
    <source>
        <dbReference type="EMBL" id="GAC25161.1"/>
    </source>
</evidence>
<reference evidence="2 3" key="1">
    <citation type="journal article" date="2017" name="Antonie Van Leeuwenhoek">
        <title>Rhizobium rhizosphaerae sp. nov., a novel species isolated from rice rhizosphere.</title>
        <authorList>
            <person name="Zhao J.J."/>
            <person name="Zhang J."/>
            <person name="Zhang R.J."/>
            <person name="Zhang C.W."/>
            <person name="Yin H.Q."/>
            <person name="Zhang X.X."/>
        </authorList>
    </citation>
    <scope>NUCLEOTIDE SEQUENCE [LARGE SCALE GENOMIC DNA]</scope>
    <source>
        <strain evidence="2 3">KMM 241</strain>
    </source>
</reference>
<gene>
    <name evidence="2" type="ORF">GMES_2871</name>
</gene>
<proteinExistence type="predicted"/>